<dbReference type="GeneID" id="63839718"/>
<evidence type="ECO:0000313" key="8">
    <source>
        <dbReference type="EMBL" id="KAF3771349.1"/>
    </source>
</evidence>
<feature type="transmembrane region" description="Helical" evidence="6">
    <location>
        <begin position="291"/>
        <end position="310"/>
    </location>
</feature>
<dbReference type="SUPFAM" id="SSF103473">
    <property type="entry name" value="MFS general substrate transporter"/>
    <property type="match status" value="1"/>
</dbReference>
<dbReference type="GO" id="GO:0005886">
    <property type="term" value="C:plasma membrane"/>
    <property type="evidence" value="ECO:0007669"/>
    <property type="project" value="TreeGrafter"/>
</dbReference>
<proteinExistence type="predicted"/>
<keyword evidence="4 6" id="KW-0472">Membrane</keyword>
<comment type="caution">
    <text evidence="8">The sequence shown here is derived from an EMBL/GenBank/DDBJ whole genome shotgun (WGS) entry which is preliminary data.</text>
</comment>
<feature type="transmembrane region" description="Helical" evidence="6">
    <location>
        <begin position="213"/>
        <end position="233"/>
    </location>
</feature>
<dbReference type="RefSeq" id="XP_040782310.1">
    <property type="nucleotide sequence ID" value="XM_040922589.1"/>
</dbReference>
<dbReference type="GO" id="GO:0022857">
    <property type="term" value="F:transmembrane transporter activity"/>
    <property type="evidence" value="ECO:0007669"/>
    <property type="project" value="InterPro"/>
</dbReference>
<feature type="transmembrane region" description="Helical" evidence="6">
    <location>
        <begin position="125"/>
        <end position="143"/>
    </location>
</feature>
<accession>A0A9P5CU60</accession>
<dbReference type="PANTHER" id="PTHR23502:SF171">
    <property type="entry name" value="MAJOR FACILITATOR SUPERFAMILY (MFS) PROFILE DOMAIN-CONTAINING PROTEIN"/>
    <property type="match status" value="1"/>
</dbReference>
<comment type="subcellular location">
    <subcellularLocation>
        <location evidence="1">Membrane</location>
        <topology evidence="1">Multi-pass membrane protein</topology>
    </subcellularLocation>
</comment>
<dbReference type="EMBL" id="MU032344">
    <property type="protein sequence ID" value="KAF3771349.1"/>
    <property type="molecule type" value="Genomic_DNA"/>
</dbReference>
<feature type="compositionally biased region" description="Basic and acidic residues" evidence="5">
    <location>
        <begin position="1"/>
        <end position="18"/>
    </location>
</feature>
<dbReference type="InterPro" id="IPR036259">
    <property type="entry name" value="MFS_trans_sf"/>
</dbReference>
<gene>
    <name evidence="8" type="ORF">M406DRAFT_35096</name>
</gene>
<dbReference type="AlphaFoldDB" id="A0A9P5CU60"/>
<dbReference type="PANTHER" id="PTHR23502">
    <property type="entry name" value="MAJOR FACILITATOR SUPERFAMILY"/>
    <property type="match status" value="1"/>
</dbReference>
<evidence type="ECO:0000256" key="4">
    <source>
        <dbReference type="ARBA" id="ARBA00023136"/>
    </source>
</evidence>
<feature type="transmembrane region" description="Helical" evidence="6">
    <location>
        <begin position="399"/>
        <end position="420"/>
    </location>
</feature>
<dbReference type="Gene3D" id="1.20.1250.20">
    <property type="entry name" value="MFS general substrate transporter like domains"/>
    <property type="match status" value="1"/>
</dbReference>
<keyword evidence="9" id="KW-1185">Reference proteome</keyword>
<dbReference type="Proteomes" id="UP000803844">
    <property type="component" value="Unassembled WGS sequence"/>
</dbReference>
<feature type="transmembrane region" description="Helical" evidence="6">
    <location>
        <begin position="372"/>
        <end position="393"/>
    </location>
</feature>
<name>A0A9P5CU60_CRYP1</name>
<dbReference type="InterPro" id="IPR020846">
    <property type="entry name" value="MFS_dom"/>
</dbReference>
<evidence type="ECO:0000256" key="5">
    <source>
        <dbReference type="SAM" id="MobiDB-lite"/>
    </source>
</evidence>
<feature type="transmembrane region" description="Helical" evidence="6">
    <location>
        <begin position="432"/>
        <end position="455"/>
    </location>
</feature>
<evidence type="ECO:0000256" key="2">
    <source>
        <dbReference type="ARBA" id="ARBA00022692"/>
    </source>
</evidence>
<reference evidence="8" key="1">
    <citation type="journal article" date="2020" name="Phytopathology">
        <title>Genome sequence of the chestnut blight fungus Cryphonectria parasitica EP155: A fundamental resource for an archetypical invasive plant pathogen.</title>
        <authorList>
            <person name="Crouch J.A."/>
            <person name="Dawe A."/>
            <person name="Aerts A."/>
            <person name="Barry K."/>
            <person name="Churchill A.C.L."/>
            <person name="Grimwood J."/>
            <person name="Hillman B."/>
            <person name="Milgroom M.G."/>
            <person name="Pangilinan J."/>
            <person name="Smith M."/>
            <person name="Salamov A."/>
            <person name="Schmutz J."/>
            <person name="Yadav J."/>
            <person name="Grigoriev I.V."/>
            <person name="Nuss D."/>
        </authorList>
    </citation>
    <scope>NUCLEOTIDE SEQUENCE</scope>
    <source>
        <strain evidence="8">EP155</strain>
    </source>
</reference>
<dbReference type="Pfam" id="PF07690">
    <property type="entry name" value="MFS_1"/>
    <property type="match status" value="1"/>
</dbReference>
<feature type="region of interest" description="Disordered" evidence="5">
    <location>
        <begin position="1"/>
        <end position="45"/>
    </location>
</feature>
<evidence type="ECO:0000259" key="7">
    <source>
        <dbReference type="PROSITE" id="PS50850"/>
    </source>
</evidence>
<keyword evidence="2 6" id="KW-0812">Transmembrane</keyword>
<protein>
    <recommendedName>
        <fullName evidence="7">Major facilitator superfamily (MFS) profile domain-containing protein</fullName>
    </recommendedName>
</protein>
<evidence type="ECO:0000256" key="6">
    <source>
        <dbReference type="SAM" id="Phobius"/>
    </source>
</evidence>
<dbReference type="PROSITE" id="PS50850">
    <property type="entry name" value="MFS"/>
    <property type="match status" value="1"/>
</dbReference>
<feature type="transmembrane region" description="Helical" evidence="6">
    <location>
        <begin position="93"/>
        <end position="113"/>
    </location>
</feature>
<dbReference type="OrthoDB" id="6770063at2759"/>
<feature type="transmembrane region" description="Helical" evidence="6">
    <location>
        <begin position="183"/>
        <end position="207"/>
    </location>
</feature>
<feature type="transmembrane region" description="Helical" evidence="6">
    <location>
        <begin position="60"/>
        <end position="81"/>
    </location>
</feature>
<keyword evidence="3 6" id="KW-1133">Transmembrane helix</keyword>
<sequence>MSPDRSKSPRRLGDEERQPLLPSSPPPQGHEHSQQQTISFGPDDPDNPYAWSRARKATQVLQIFILALLSPAASSILDPAADAIAADLGADQGLVMASQAGFVCMLGVGPLFLAPMSETFGRRRLFVFCFGVFTLLQIPTALIRSAAGLVVLRTLSGFFGSVSVANGGGSISDLFETQERSQVLGVYLVAPVLGPTVGPLIGGLVVAHLSWRWIFWILLVASSLVTGMCYFFLHETRAVTILEDRKRRLQKKHPETEYTVEGCPPGSDSSILRKIAQNSTRAVRILTTQPIVFTMSVYQALIFTSMYSLYAEYSNIWSGSPYFFDQSQLGWAYLAPMLGFVLTSVFIVRYNNRLYNYLARRHGDDGQPEYRLPMANIGAVFLPASLFWFGWALQDQRAWQVPLAAMLLFGASQVSIFNTVQTYYIDAFADRAASALAAGAFLRSMVGGIVPLFVGGMFERLGYGVGFSVLGGLSLVLMPAPMLFYWKGGWLRERFPFRG</sequence>
<dbReference type="InterPro" id="IPR011701">
    <property type="entry name" value="MFS"/>
</dbReference>
<feature type="domain" description="Major facilitator superfamily (MFS) profile" evidence="7">
    <location>
        <begin position="59"/>
        <end position="489"/>
    </location>
</feature>
<evidence type="ECO:0000256" key="3">
    <source>
        <dbReference type="ARBA" id="ARBA00022989"/>
    </source>
</evidence>
<evidence type="ECO:0000313" key="9">
    <source>
        <dbReference type="Proteomes" id="UP000803844"/>
    </source>
</evidence>
<feature type="transmembrane region" description="Helical" evidence="6">
    <location>
        <begin position="330"/>
        <end position="351"/>
    </location>
</feature>
<organism evidence="8 9">
    <name type="scientific">Cryphonectria parasitica (strain ATCC 38755 / EP155)</name>
    <dbReference type="NCBI Taxonomy" id="660469"/>
    <lineage>
        <taxon>Eukaryota</taxon>
        <taxon>Fungi</taxon>
        <taxon>Dikarya</taxon>
        <taxon>Ascomycota</taxon>
        <taxon>Pezizomycotina</taxon>
        <taxon>Sordariomycetes</taxon>
        <taxon>Sordariomycetidae</taxon>
        <taxon>Diaporthales</taxon>
        <taxon>Cryphonectriaceae</taxon>
        <taxon>Cryphonectria-Endothia species complex</taxon>
        <taxon>Cryphonectria</taxon>
    </lineage>
</organism>
<evidence type="ECO:0000256" key="1">
    <source>
        <dbReference type="ARBA" id="ARBA00004141"/>
    </source>
</evidence>
<feature type="transmembrane region" description="Helical" evidence="6">
    <location>
        <begin position="461"/>
        <end position="486"/>
    </location>
</feature>
<feature type="transmembrane region" description="Helical" evidence="6">
    <location>
        <begin position="149"/>
        <end position="171"/>
    </location>
</feature>